<organism evidence="1">
    <name type="scientific">Arundo donax</name>
    <name type="common">Giant reed</name>
    <name type="synonym">Donax arundinaceus</name>
    <dbReference type="NCBI Taxonomy" id="35708"/>
    <lineage>
        <taxon>Eukaryota</taxon>
        <taxon>Viridiplantae</taxon>
        <taxon>Streptophyta</taxon>
        <taxon>Embryophyta</taxon>
        <taxon>Tracheophyta</taxon>
        <taxon>Spermatophyta</taxon>
        <taxon>Magnoliopsida</taxon>
        <taxon>Liliopsida</taxon>
        <taxon>Poales</taxon>
        <taxon>Poaceae</taxon>
        <taxon>PACMAD clade</taxon>
        <taxon>Arundinoideae</taxon>
        <taxon>Arundineae</taxon>
        <taxon>Arundo</taxon>
    </lineage>
</organism>
<dbReference type="EMBL" id="GBRH01244664">
    <property type="protein sequence ID" value="JAD53231.1"/>
    <property type="molecule type" value="Transcribed_RNA"/>
</dbReference>
<protein>
    <submittedName>
        <fullName evidence="1">Uncharacterized protein</fullName>
    </submittedName>
</protein>
<proteinExistence type="predicted"/>
<reference evidence="1" key="1">
    <citation type="submission" date="2014-09" db="EMBL/GenBank/DDBJ databases">
        <authorList>
            <person name="Magalhaes I.L.F."/>
            <person name="Oliveira U."/>
            <person name="Santos F.R."/>
            <person name="Vidigal T.H.D.A."/>
            <person name="Brescovit A.D."/>
            <person name="Santos A.J."/>
        </authorList>
    </citation>
    <scope>NUCLEOTIDE SEQUENCE</scope>
    <source>
        <tissue evidence="1">Shoot tissue taken approximately 20 cm above the soil surface</tissue>
    </source>
</reference>
<dbReference type="AlphaFoldDB" id="A0A0A9AQ31"/>
<reference evidence="1" key="2">
    <citation type="journal article" date="2015" name="Data Brief">
        <title>Shoot transcriptome of the giant reed, Arundo donax.</title>
        <authorList>
            <person name="Barrero R.A."/>
            <person name="Guerrero F.D."/>
            <person name="Moolhuijzen P."/>
            <person name="Goolsby J.A."/>
            <person name="Tidwell J."/>
            <person name="Bellgard S.E."/>
            <person name="Bellgard M.I."/>
        </authorList>
    </citation>
    <scope>NUCLEOTIDE SEQUENCE</scope>
    <source>
        <tissue evidence="1">Shoot tissue taken approximately 20 cm above the soil surface</tissue>
    </source>
</reference>
<sequence length="51" mass="4912">MCPGNALGCSVLAPAPPACSAKAKLHALVPVAPTRATCSTKSGDAYSVVGA</sequence>
<name>A0A0A9AQ31_ARUDO</name>
<evidence type="ECO:0000313" key="1">
    <source>
        <dbReference type="EMBL" id="JAD53231.1"/>
    </source>
</evidence>
<accession>A0A0A9AQ31</accession>